<proteinExistence type="predicted"/>
<evidence type="ECO:0000313" key="2">
    <source>
        <dbReference type="EMBL" id="SHD78190.1"/>
    </source>
</evidence>
<reference evidence="2 3" key="1">
    <citation type="submission" date="2016-11" db="EMBL/GenBank/DDBJ databases">
        <authorList>
            <person name="Manzoor S."/>
        </authorList>
    </citation>
    <scope>NUCLEOTIDE SEQUENCE [LARGE SCALE GENOMIC DNA]</scope>
    <source>
        <strain evidence="2">Clostridium ultunense strain Esp</strain>
    </source>
</reference>
<organism evidence="2 3">
    <name type="scientific">[Clostridium] ultunense Esp</name>
    <dbReference type="NCBI Taxonomy" id="1288971"/>
    <lineage>
        <taxon>Bacteria</taxon>
        <taxon>Bacillati</taxon>
        <taxon>Bacillota</taxon>
        <taxon>Tissierellia</taxon>
        <taxon>Tissierellales</taxon>
        <taxon>Tepidimicrobiaceae</taxon>
        <taxon>Schnuerera</taxon>
    </lineage>
</organism>
<keyword evidence="2" id="KW-0378">Hydrolase</keyword>
<dbReference type="PANTHER" id="PTHR24220">
    <property type="entry name" value="IMPORT ATP-BINDING PROTEIN"/>
    <property type="match status" value="1"/>
</dbReference>
<dbReference type="PANTHER" id="PTHR24220:SF612">
    <property type="entry name" value="FE(3+) IONS IMPORT ATP-BINDING PROTEIN FBPC"/>
    <property type="match status" value="1"/>
</dbReference>
<evidence type="ECO:0000313" key="3">
    <source>
        <dbReference type="Proteomes" id="UP000245423"/>
    </source>
</evidence>
<sequence>MKRFGIEELRDKKGHLLSGGESQKVSLARALVFKPDLLFLDEPTSNIDPESIKIMEREILRFNKETKGTVLIVTHNIEQSKRLCHNIIYLKSGKVGY</sequence>
<dbReference type="Pfam" id="PF00005">
    <property type="entry name" value="ABC_tran"/>
    <property type="match status" value="1"/>
</dbReference>
<keyword evidence="2" id="KW-0547">Nucleotide-binding</keyword>
<dbReference type="InterPro" id="IPR003439">
    <property type="entry name" value="ABC_transporter-like_ATP-bd"/>
</dbReference>
<dbReference type="Proteomes" id="UP000245423">
    <property type="component" value="Chromosome 1"/>
</dbReference>
<dbReference type="Gene3D" id="3.40.50.300">
    <property type="entry name" value="P-loop containing nucleotide triphosphate hydrolases"/>
    <property type="match status" value="1"/>
</dbReference>
<dbReference type="SUPFAM" id="SSF52540">
    <property type="entry name" value="P-loop containing nucleoside triphosphate hydrolases"/>
    <property type="match status" value="1"/>
</dbReference>
<dbReference type="AlphaFoldDB" id="A0A1M4PRW3"/>
<dbReference type="GO" id="GO:0005886">
    <property type="term" value="C:plasma membrane"/>
    <property type="evidence" value="ECO:0007669"/>
    <property type="project" value="TreeGrafter"/>
</dbReference>
<dbReference type="InterPro" id="IPR027417">
    <property type="entry name" value="P-loop_NTPase"/>
</dbReference>
<accession>A0A1M4PRW3</accession>
<evidence type="ECO:0000259" key="1">
    <source>
        <dbReference type="Pfam" id="PF00005"/>
    </source>
</evidence>
<dbReference type="InterPro" id="IPR015854">
    <property type="entry name" value="ABC_transpr_LolD-like"/>
</dbReference>
<dbReference type="EC" id="3.6.3.27" evidence="2"/>
<dbReference type="GO" id="GO:0005524">
    <property type="term" value="F:ATP binding"/>
    <property type="evidence" value="ECO:0007669"/>
    <property type="project" value="UniProtKB-KW"/>
</dbReference>
<keyword evidence="2" id="KW-0067">ATP-binding</keyword>
<dbReference type="GO" id="GO:0016887">
    <property type="term" value="F:ATP hydrolysis activity"/>
    <property type="evidence" value="ECO:0007669"/>
    <property type="project" value="InterPro"/>
</dbReference>
<gene>
    <name evidence="2" type="ORF">CUESP1_2860</name>
</gene>
<feature type="domain" description="ABC transporter" evidence="1">
    <location>
        <begin position="1"/>
        <end position="45"/>
    </location>
</feature>
<dbReference type="GO" id="GO:0022857">
    <property type="term" value="F:transmembrane transporter activity"/>
    <property type="evidence" value="ECO:0007669"/>
    <property type="project" value="TreeGrafter"/>
</dbReference>
<name>A0A1M4PRW3_9FIRM</name>
<dbReference type="EMBL" id="LT669839">
    <property type="protein sequence ID" value="SHD78190.1"/>
    <property type="molecule type" value="Genomic_DNA"/>
</dbReference>
<keyword evidence="3" id="KW-1185">Reference proteome</keyword>
<protein>
    <submittedName>
        <fullName evidence="2">Phosphate import ATP-binding protein PstB</fullName>
        <ecNumber evidence="2">3.6.3.27</ecNumber>
    </submittedName>
</protein>